<evidence type="ECO:0000313" key="2">
    <source>
        <dbReference type="EMBL" id="WBR14469.1"/>
    </source>
</evidence>
<proteinExistence type="predicted"/>
<dbReference type="Proteomes" id="UP001185135">
    <property type="component" value="Segment"/>
</dbReference>
<sequence length="119" mass="12256">MNYQYDPRYGNDIGMGDDAFAGAALGMEPDALAAAYARALGAQGPTSRRPNDAGGFRGIAAPPRRRAVMRAGTAVDNSAQVSAPRATRRTAAKRVDASALQGGFAALHIPNEQPANAAS</sequence>
<gene>
    <name evidence="2" type="ORF">pkur_cds_294</name>
</gene>
<protein>
    <submittedName>
        <fullName evidence="2">Uncharacterized protein</fullName>
    </submittedName>
</protein>
<name>A0AA95EI87_9VIRU</name>
<organism evidence="2 3">
    <name type="scientific">Pandoravirus kuranda</name>
    <dbReference type="NCBI Taxonomy" id="3019033"/>
    <lineage>
        <taxon>Viruses</taxon>
        <taxon>Pandoravirus</taxon>
    </lineage>
</organism>
<evidence type="ECO:0000313" key="3">
    <source>
        <dbReference type="Proteomes" id="UP001185135"/>
    </source>
</evidence>
<reference evidence="2" key="1">
    <citation type="submission" date="2022-06" db="EMBL/GenBank/DDBJ databases">
        <authorList>
            <person name="Legendre M."/>
            <person name="Claverie J.-M."/>
            <person name="Alempic J.-M."/>
            <person name="Abergel C."/>
        </authorList>
    </citation>
    <scope>NUCLEOTIDE SEQUENCE</scope>
    <source>
        <strain evidence="2">Kuranda</strain>
    </source>
</reference>
<accession>A0AA95EI87</accession>
<evidence type="ECO:0000256" key="1">
    <source>
        <dbReference type="SAM" id="MobiDB-lite"/>
    </source>
</evidence>
<feature type="region of interest" description="Disordered" evidence="1">
    <location>
        <begin position="42"/>
        <end position="94"/>
    </location>
</feature>
<dbReference type="EMBL" id="ON887157">
    <property type="protein sequence ID" value="WBR14469.1"/>
    <property type="molecule type" value="Genomic_DNA"/>
</dbReference>